<reference evidence="2" key="2">
    <citation type="submission" date="2017-05" db="UniProtKB">
        <authorList>
            <consortium name="EnsemblMetazoa"/>
        </authorList>
    </citation>
    <scope>IDENTIFICATION</scope>
</reference>
<protein>
    <submittedName>
        <fullName evidence="2">Uncharacterized protein</fullName>
    </submittedName>
</protein>
<dbReference type="InParanoid" id="A0A1X7VE12"/>
<dbReference type="SMART" id="SM00175">
    <property type="entry name" value="RAB"/>
    <property type="match status" value="1"/>
</dbReference>
<dbReference type="STRING" id="400682.A0A1X7VE12"/>
<dbReference type="PANTHER" id="PTHR47979">
    <property type="entry name" value="DRAB11-RELATED"/>
    <property type="match status" value="1"/>
</dbReference>
<dbReference type="KEGG" id="aqu:105311933"/>
<dbReference type="AlphaFoldDB" id="A0A1X7VE12"/>
<evidence type="ECO:0000313" key="2">
    <source>
        <dbReference type="EnsemblMetazoa" id="Aqu2.1.37969_001"/>
    </source>
</evidence>
<proteinExistence type="predicted"/>
<feature type="region of interest" description="Disordered" evidence="1">
    <location>
        <begin position="192"/>
        <end position="215"/>
    </location>
</feature>
<evidence type="ECO:0000313" key="3">
    <source>
        <dbReference type="Proteomes" id="UP000007879"/>
    </source>
</evidence>
<evidence type="ECO:0000256" key="1">
    <source>
        <dbReference type="SAM" id="MobiDB-lite"/>
    </source>
</evidence>
<dbReference type="EnsemblMetazoa" id="Aqu2.1.37969_001">
    <property type="protein sequence ID" value="Aqu2.1.37969_001"/>
    <property type="gene ID" value="Aqu2.1.37969"/>
</dbReference>
<accession>A0A1X7VE12</accession>
<sequence>MAEDIPSYKVILAGLKGVGKSTLLGMLDSKVDVEFGESILLSVEKGESSRGRTKLKIETKCNDSVIYVWVWDTAGMEKHSGSIGMTKSYFQEAHGAILVYERGRDETKTALQEWAKLTRAESPDCVLSLWCNNRNEEIGTSELTRDTLTDIASHYKIKDHLMFTYVPGRDTEVVHTYFNTLMCEIHRKLPPRRPHSESVKLESDHSNKKCCSKRQ</sequence>
<dbReference type="Proteomes" id="UP000007879">
    <property type="component" value="Unassembled WGS sequence"/>
</dbReference>
<gene>
    <name evidence="2" type="primary">105311933</name>
</gene>
<organism evidence="2">
    <name type="scientific">Amphimedon queenslandica</name>
    <name type="common">Sponge</name>
    <dbReference type="NCBI Taxonomy" id="400682"/>
    <lineage>
        <taxon>Eukaryota</taxon>
        <taxon>Metazoa</taxon>
        <taxon>Porifera</taxon>
        <taxon>Demospongiae</taxon>
        <taxon>Heteroscleromorpha</taxon>
        <taxon>Haplosclerida</taxon>
        <taxon>Niphatidae</taxon>
        <taxon>Amphimedon</taxon>
    </lineage>
</organism>
<reference evidence="3" key="1">
    <citation type="journal article" date="2010" name="Nature">
        <title>The Amphimedon queenslandica genome and the evolution of animal complexity.</title>
        <authorList>
            <person name="Srivastava M."/>
            <person name="Simakov O."/>
            <person name="Chapman J."/>
            <person name="Fahey B."/>
            <person name="Gauthier M.E."/>
            <person name="Mitros T."/>
            <person name="Richards G.S."/>
            <person name="Conaco C."/>
            <person name="Dacre M."/>
            <person name="Hellsten U."/>
            <person name="Larroux C."/>
            <person name="Putnam N.H."/>
            <person name="Stanke M."/>
            <person name="Adamska M."/>
            <person name="Darling A."/>
            <person name="Degnan S.M."/>
            <person name="Oakley T.H."/>
            <person name="Plachetzki D.C."/>
            <person name="Zhai Y."/>
            <person name="Adamski M."/>
            <person name="Calcino A."/>
            <person name="Cummins S.F."/>
            <person name="Goodstein D.M."/>
            <person name="Harris C."/>
            <person name="Jackson D.J."/>
            <person name="Leys S.P."/>
            <person name="Shu S."/>
            <person name="Woodcroft B.J."/>
            <person name="Vervoort M."/>
            <person name="Kosik K.S."/>
            <person name="Manning G."/>
            <person name="Degnan B.M."/>
            <person name="Rokhsar D.S."/>
        </authorList>
    </citation>
    <scope>NUCLEOTIDE SEQUENCE [LARGE SCALE GENOMIC DNA]</scope>
</reference>
<dbReference type="InterPro" id="IPR027417">
    <property type="entry name" value="P-loop_NTPase"/>
</dbReference>
<dbReference type="PROSITE" id="PS51419">
    <property type="entry name" value="RAB"/>
    <property type="match status" value="1"/>
</dbReference>
<dbReference type="OrthoDB" id="10648239at2759"/>
<feature type="compositionally biased region" description="Basic and acidic residues" evidence="1">
    <location>
        <begin position="194"/>
        <end position="207"/>
    </location>
</feature>
<dbReference type="Pfam" id="PF08477">
    <property type="entry name" value="Roc"/>
    <property type="match status" value="1"/>
</dbReference>
<dbReference type="eggNOG" id="KOG0087">
    <property type="taxonomic scope" value="Eukaryota"/>
</dbReference>
<name>A0A1X7VE12_AMPQE</name>
<dbReference type="SUPFAM" id="SSF52540">
    <property type="entry name" value="P-loop containing nucleoside triphosphate hydrolases"/>
    <property type="match status" value="1"/>
</dbReference>
<keyword evidence="3" id="KW-1185">Reference proteome</keyword>
<dbReference type="InterPro" id="IPR050209">
    <property type="entry name" value="Rab_GTPases_membrane_traffic"/>
</dbReference>
<dbReference type="PRINTS" id="PR00449">
    <property type="entry name" value="RASTRNSFRMNG"/>
</dbReference>
<dbReference type="Gene3D" id="3.40.50.300">
    <property type="entry name" value="P-loop containing nucleotide triphosphate hydrolases"/>
    <property type="match status" value="1"/>
</dbReference>
<dbReference type="EnsemblMetazoa" id="XM_011404174.2">
    <property type="protein sequence ID" value="XP_011402476.1"/>
    <property type="gene ID" value="LOC105311933"/>
</dbReference>